<evidence type="ECO:0000313" key="3">
    <source>
        <dbReference type="Proteomes" id="UP000013307"/>
    </source>
</evidence>
<accession>N0BI84</accession>
<keyword evidence="2" id="KW-0808">Transferase</keyword>
<dbReference type="CDD" id="cd01741">
    <property type="entry name" value="GATase1_1"/>
    <property type="match status" value="1"/>
</dbReference>
<feature type="domain" description="Glutamine amidotransferase" evidence="1">
    <location>
        <begin position="21"/>
        <end position="171"/>
    </location>
</feature>
<dbReference type="Gene3D" id="3.40.50.880">
    <property type="match status" value="1"/>
</dbReference>
<keyword evidence="3" id="KW-1185">Reference proteome</keyword>
<dbReference type="GeneID" id="15391776"/>
<dbReference type="PANTHER" id="PTHR42695:SF5">
    <property type="entry name" value="GLUTAMINE AMIDOTRANSFERASE YLR126C-RELATED"/>
    <property type="match status" value="1"/>
</dbReference>
<dbReference type="EMBL" id="CP005290">
    <property type="protein sequence ID" value="AGK60166.1"/>
    <property type="molecule type" value="Genomic_DNA"/>
</dbReference>
<dbReference type="InterPro" id="IPR017926">
    <property type="entry name" value="GATASE"/>
</dbReference>
<protein>
    <submittedName>
        <fullName evidence="2">GMP synthase-Glutamine amidotransferase domain protein</fullName>
    </submittedName>
</protein>
<dbReference type="AlphaFoldDB" id="N0BI84"/>
<dbReference type="SUPFAM" id="SSF52317">
    <property type="entry name" value="Class I glutamine amidotransferase-like"/>
    <property type="match status" value="1"/>
</dbReference>
<dbReference type="PROSITE" id="PS51273">
    <property type="entry name" value="GATASE_TYPE_1"/>
    <property type="match status" value="1"/>
</dbReference>
<dbReference type="Proteomes" id="UP000013307">
    <property type="component" value="Chromosome"/>
</dbReference>
<gene>
    <name evidence="2" type="ORF">Asulf_00130</name>
</gene>
<dbReference type="OrthoDB" id="7388at2157"/>
<keyword evidence="2" id="KW-0315">Glutamine amidotransferase</keyword>
<dbReference type="STRING" id="387631.Asulf_00130"/>
<dbReference type="InterPro" id="IPR029062">
    <property type="entry name" value="Class_I_gatase-like"/>
</dbReference>
<reference evidence="2 3" key="1">
    <citation type="journal article" date="2013" name="Genome Announc.">
        <title>Complete Genome Sequence of the Thermophilic and Facultatively Chemolithoautotrophic Sulfate Reducer Archaeoglobus sulfaticallidus Strain PM70-1T.</title>
        <authorList>
            <person name="Stokke R."/>
            <person name="Hocking W.P."/>
            <person name="Steinsbu B.O."/>
            <person name="Steen I.H."/>
        </authorList>
    </citation>
    <scope>NUCLEOTIDE SEQUENCE [LARGE SCALE GENOMIC DNA]</scope>
    <source>
        <strain evidence="2">PM70-1</strain>
    </source>
</reference>
<dbReference type="RefSeq" id="WP_015589765.1">
    <property type="nucleotide sequence ID" value="NC_021169.1"/>
</dbReference>
<evidence type="ECO:0000259" key="1">
    <source>
        <dbReference type="Pfam" id="PF00117"/>
    </source>
</evidence>
<dbReference type="GO" id="GO:0005829">
    <property type="term" value="C:cytosol"/>
    <property type="evidence" value="ECO:0007669"/>
    <property type="project" value="TreeGrafter"/>
</dbReference>
<dbReference type="KEGG" id="ast:Asulf_00130"/>
<dbReference type="HOGENOM" id="CLU_054974_3_1_2"/>
<proteinExistence type="predicted"/>
<dbReference type="GO" id="GO:0016740">
    <property type="term" value="F:transferase activity"/>
    <property type="evidence" value="ECO:0007669"/>
    <property type="project" value="UniProtKB-KW"/>
</dbReference>
<dbReference type="eggNOG" id="arCOG00090">
    <property type="taxonomic scope" value="Archaea"/>
</dbReference>
<name>N0BI84_9EURY</name>
<dbReference type="PANTHER" id="PTHR42695">
    <property type="entry name" value="GLUTAMINE AMIDOTRANSFERASE YLR126C-RELATED"/>
    <property type="match status" value="1"/>
</dbReference>
<dbReference type="InterPro" id="IPR044992">
    <property type="entry name" value="ChyE-like"/>
</dbReference>
<organism evidence="2 3">
    <name type="scientific">Archaeoglobus sulfaticallidus PM70-1</name>
    <dbReference type="NCBI Taxonomy" id="387631"/>
    <lineage>
        <taxon>Archaea</taxon>
        <taxon>Methanobacteriati</taxon>
        <taxon>Methanobacteriota</taxon>
        <taxon>Archaeoglobi</taxon>
        <taxon>Archaeoglobales</taxon>
        <taxon>Archaeoglobaceae</taxon>
        <taxon>Archaeoglobus</taxon>
    </lineage>
</organism>
<sequence length="216" mass="25216">MRVLAIKNAKNEGLEYIENIFEARNIEFDYVMAKEIEEVSEYLDYTHFIILGGPQGVYEDDKHPYLKKEMELIRLVDGKKPVLGVCLGAQLIANAFGADVYKYKKELGWYSVRKVADLPFPDEMVVFQWHQDTFNIPEDAKIVFKGDNVENQGFILRKNVAVQFHLEVTKDTVRNWLESEGSLDDEVKDRIVEDTDKYIDDLNRNTEILIEWFLNL</sequence>
<dbReference type="Pfam" id="PF00117">
    <property type="entry name" value="GATase"/>
    <property type="match status" value="1"/>
</dbReference>
<evidence type="ECO:0000313" key="2">
    <source>
        <dbReference type="EMBL" id="AGK60166.1"/>
    </source>
</evidence>